<dbReference type="Proteomes" id="UP000094969">
    <property type="component" value="Chromosome"/>
</dbReference>
<organism evidence="9 10">
    <name type="scientific">Bosea vaviloviae</name>
    <dbReference type="NCBI Taxonomy" id="1526658"/>
    <lineage>
        <taxon>Bacteria</taxon>
        <taxon>Pseudomonadati</taxon>
        <taxon>Pseudomonadota</taxon>
        <taxon>Alphaproteobacteria</taxon>
        <taxon>Hyphomicrobiales</taxon>
        <taxon>Boseaceae</taxon>
        <taxon>Bosea</taxon>
    </lineage>
</organism>
<name>A0A1D7TX44_9HYPH</name>
<evidence type="ECO:0000256" key="2">
    <source>
        <dbReference type="ARBA" id="ARBA00022448"/>
    </source>
</evidence>
<evidence type="ECO:0000256" key="6">
    <source>
        <dbReference type="ARBA" id="ARBA00023136"/>
    </source>
</evidence>
<feature type="domain" description="ABC transmembrane type-1" evidence="8">
    <location>
        <begin position="103"/>
        <end position="300"/>
    </location>
</feature>
<dbReference type="InterPro" id="IPR045621">
    <property type="entry name" value="BPD_transp_1_N"/>
</dbReference>
<comment type="similarity">
    <text evidence="7">Belongs to the binding-protein-dependent transport system permease family.</text>
</comment>
<proteinExistence type="inferred from homology"/>
<dbReference type="AlphaFoldDB" id="A0A1D7TX44"/>
<dbReference type="OrthoDB" id="9805855at2"/>
<feature type="transmembrane region" description="Helical" evidence="7">
    <location>
        <begin position="179"/>
        <end position="200"/>
    </location>
</feature>
<dbReference type="STRING" id="1526658.BHK69_03600"/>
<keyword evidence="4 7" id="KW-0812">Transmembrane</keyword>
<dbReference type="RefSeq" id="WP_069688911.1">
    <property type="nucleotide sequence ID" value="NZ_CP017147.1"/>
</dbReference>
<dbReference type="CDD" id="cd06261">
    <property type="entry name" value="TM_PBP2"/>
    <property type="match status" value="1"/>
</dbReference>
<comment type="subcellular location">
    <subcellularLocation>
        <location evidence="1 7">Cell membrane</location>
        <topology evidence="1 7">Multi-pass membrane protein</topology>
    </subcellularLocation>
</comment>
<dbReference type="PANTHER" id="PTHR43163:SF6">
    <property type="entry name" value="DIPEPTIDE TRANSPORT SYSTEM PERMEASE PROTEIN DPPB-RELATED"/>
    <property type="match status" value="1"/>
</dbReference>
<evidence type="ECO:0000313" key="9">
    <source>
        <dbReference type="EMBL" id="AOO79689.1"/>
    </source>
</evidence>
<feature type="transmembrane region" description="Helical" evidence="7">
    <location>
        <begin position="281"/>
        <end position="307"/>
    </location>
</feature>
<sequence>MRPALTLLGTRATQAALTAWLLATLCFAFIHALPGDMALRVAAARVGDERVTIETTERIRREEGLDRPLAVQYAAWLGRVATGDLGQSLVSRQPVRQEIAYHGRFTLGLGALGWLVSYLIALPLGIACGFAPGGWLDRVTTGIAVALASLPSFLVGIGLISIFALSLRWLPPAGYRTGAHMVLPALTLALGLAAFSVRIIRNAVVEVRGAFYMTFARIRGRSAASAFRHHGVRNAAIPVATFAALQFAYMVDGFVVVEMLFNYPGLGELLVKALLARDVPVVMGAGLVIGLVYAGVNLLADLACLALDPRQAARAAA</sequence>
<dbReference type="GO" id="GO:0005886">
    <property type="term" value="C:plasma membrane"/>
    <property type="evidence" value="ECO:0007669"/>
    <property type="project" value="UniProtKB-SubCell"/>
</dbReference>
<evidence type="ECO:0000313" key="10">
    <source>
        <dbReference type="Proteomes" id="UP000094969"/>
    </source>
</evidence>
<evidence type="ECO:0000256" key="1">
    <source>
        <dbReference type="ARBA" id="ARBA00004651"/>
    </source>
</evidence>
<evidence type="ECO:0000256" key="3">
    <source>
        <dbReference type="ARBA" id="ARBA00022475"/>
    </source>
</evidence>
<accession>A0A1D7TX44</accession>
<keyword evidence="2 7" id="KW-0813">Transport</keyword>
<evidence type="ECO:0000256" key="4">
    <source>
        <dbReference type="ARBA" id="ARBA00022692"/>
    </source>
</evidence>
<dbReference type="PANTHER" id="PTHR43163">
    <property type="entry name" value="DIPEPTIDE TRANSPORT SYSTEM PERMEASE PROTEIN DPPB-RELATED"/>
    <property type="match status" value="1"/>
</dbReference>
<dbReference type="InterPro" id="IPR035906">
    <property type="entry name" value="MetI-like_sf"/>
</dbReference>
<keyword evidence="5 7" id="KW-1133">Transmembrane helix</keyword>
<dbReference type="SUPFAM" id="SSF161098">
    <property type="entry name" value="MetI-like"/>
    <property type="match status" value="1"/>
</dbReference>
<dbReference type="Gene3D" id="1.10.3720.10">
    <property type="entry name" value="MetI-like"/>
    <property type="match status" value="1"/>
</dbReference>
<dbReference type="EMBL" id="CP017147">
    <property type="protein sequence ID" value="AOO79689.1"/>
    <property type="molecule type" value="Genomic_DNA"/>
</dbReference>
<dbReference type="PROSITE" id="PS50928">
    <property type="entry name" value="ABC_TM1"/>
    <property type="match status" value="1"/>
</dbReference>
<keyword evidence="3" id="KW-1003">Cell membrane</keyword>
<reference evidence="9 10" key="1">
    <citation type="journal article" date="2015" name="Antonie Van Leeuwenhoek">
        <title>Bosea vaviloviae sp. nov., a new species of slow-growing rhizobia isolated from nodules of the relict species Vavilovia formosa (Stev.) Fed.</title>
        <authorList>
            <person name="Safronova V.I."/>
            <person name="Kuznetsova I.G."/>
            <person name="Sazanova A.L."/>
            <person name="Kimeklis A.K."/>
            <person name="Belimov A.A."/>
            <person name="Andronov E.E."/>
            <person name="Pinaev A.G."/>
            <person name="Chizhevskaya E.P."/>
            <person name="Pukhaev A.R."/>
            <person name="Popov K.P."/>
            <person name="Willems A."/>
            <person name="Tikhonovich I.A."/>
        </authorList>
    </citation>
    <scope>NUCLEOTIDE SEQUENCE [LARGE SCALE GENOMIC DNA]</scope>
    <source>
        <strain evidence="9 10">Vaf18</strain>
    </source>
</reference>
<keyword evidence="6 7" id="KW-0472">Membrane</keyword>
<evidence type="ECO:0000256" key="7">
    <source>
        <dbReference type="RuleBase" id="RU363032"/>
    </source>
</evidence>
<dbReference type="GO" id="GO:0071916">
    <property type="term" value="F:dipeptide transmembrane transporter activity"/>
    <property type="evidence" value="ECO:0007669"/>
    <property type="project" value="TreeGrafter"/>
</dbReference>
<gene>
    <name evidence="9" type="ORF">BHK69_03600</name>
</gene>
<feature type="transmembrane region" description="Helical" evidence="7">
    <location>
        <begin position="143"/>
        <end position="167"/>
    </location>
</feature>
<dbReference type="Pfam" id="PF19300">
    <property type="entry name" value="BPD_transp_1_N"/>
    <property type="match status" value="1"/>
</dbReference>
<evidence type="ECO:0000259" key="8">
    <source>
        <dbReference type="PROSITE" id="PS50928"/>
    </source>
</evidence>
<dbReference type="Pfam" id="PF00528">
    <property type="entry name" value="BPD_transp_1"/>
    <property type="match status" value="1"/>
</dbReference>
<dbReference type="KEGG" id="bvv:BHK69_03600"/>
<keyword evidence="10" id="KW-1185">Reference proteome</keyword>
<evidence type="ECO:0000256" key="5">
    <source>
        <dbReference type="ARBA" id="ARBA00022989"/>
    </source>
</evidence>
<protein>
    <recommendedName>
        <fullName evidence="8">ABC transmembrane type-1 domain-containing protein</fullName>
    </recommendedName>
</protein>
<feature type="transmembrane region" description="Helical" evidence="7">
    <location>
        <begin position="111"/>
        <end position="131"/>
    </location>
</feature>
<dbReference type="InterPro" id="IPR000515">
    <property type="entry name" value="MetI-like"/>
</dbReference>
<feature type="transmembrane region" description="Helical" evidence="7">
    <location>
        <begin position="235"/>
        <end position="261"/>
    </location>
</feature>